<dbReference type="OrthoDB" id="466026at2759"/>
<gene>
    <name evidence="2" type="ORF">C1SCF055_LOCUS6632</name>
</gene>
<reference evidence="3" key="2">
    <citation type="submission" date="2024-04" db="EMBL/GenBank/DDBJ databases">
        <authorList>
            <person name="Chen Y."/>
            <person name="Shah S."/>
            <person name="Dougan E. K."/>
            <person name="Thang M."/>
            <person name="Chan C."/>
        </authorList>
    </citation>
    <scope>NUCLEOTIDE SEQUENCE [LARGE SCALE GENOMIC DNA]</scope>
</reference>
<name>A0A9P1BSE1_9DINO</name>
<evidence type="ECO:0000256" key="1">
    <source>
        <dbReference type="SAM" id="MobiDB-lite"/>
    </source>
</evidence>
<feature type="region of interest" description="Disordered" evidence="1">
    <location>
        <begin position="479"/>
        <end position="509"/>
    </location>
</feature>
<comment type="caution">
    <text evidence="2">The sequence shown here is derived from an EMBL/GenBank/DDBJ whole genome shotgun (WGS) entry which is preliminary data.</text>
</comment>
<dbReference type="EMBL" id="CAMXCT030000424">
    <property type="protein sequence ID" value="CAL4765906.1"/>
    <property type="molecule type" value="Genomic_DNA"/>
</dbReference>
<evidence type="ECO:0000313" key="2">
    <source>
        <dbReference type="EMBL" id="CAI3978594.1"/>
    </source>
</evidence>
<organism evidence="2">
    <name type="scientific">Cladocopium goreaui</name>
    <dbReference type="NCBI Taxonomy" id="2562237"/>
    <lineage>
        <taxon>Eukaryota</taxon>
        <taxon>Sar</taxon>
        <taxon>Alveolata</taxon>
        <taxon>Dinophyceae</taxon>
        <taxon>Suessiales</taxon>
        <taxon>Symbiodiniaceae</taxon>
        <taxon>Cladocopium</taxon>
    </lineage>
</organism>
<proteinExistence type="predicted"/>
<sequence length="509" mass="57919">MQIKMGGLECKILTFLGKHEHGVEEIGFLVDESDDLIGGEGQVNHTLLMFWTHLLDWQKTHTVEVRQHRWSSLKLRSSQKSKLTSMMISSSPRIQEFWTYAQLATGSEFPKLVQKPRLFERVKRAHRDSLRRSAVEIANAEYEREAQVAVEIPGPRRQPSARALHNLIHIPYRDWCQLCISTRARGDYQHSVADPEAALERDRPTIQVDFYFCEGNDERKTVSEAKAILLLVDVWTRYTHVEPMEKKSARAVGEEISRFAGMVGHVGMIELEGDNEHVLVAGMELCKSVGAKHGFPTTISLNKSYSKSRPMWKQGVWLGRDGADQDVIATTPQTITKTRSVRKTAHEWVAKDILAIEIGPWDTSSRLESKLRVQPLRGLLPRHIPDADRDLDADAVQASPIQLLRQSFRKARALATKVNLTAHHHLAVKAGGKNKVRLTFLKNKVGKLQVHSLLVHQQYLLPHKLQTQWALMLNPREVQNTGARKQHSKERERQLGLMRQNSKDHCASP</sequence>
<reference evidence="2" key="1">
    <citation type="submission" date="2022-10" db="EMBL/GenBank/DDBJ databases">
        <authorList>
            <person name="Chen Y."/>
            <person name="Dougan E. K."/>
            <person name="Chan C."/>
            <person name="Rhodes N."/>
            <person name="Thang M."/>
        </authorList>
    </citation>
    <scope>NUCLEOTIDE SEQUENCE</scope>
</reference>
<dbReference type="EMBL" id="CAMXCT010000424">
    <property type="protein sequence ID" value="CAI3978594.1"/>
    <property type="molecule type" value="Genomic_DNA"/>
</dbReference>
<evidence type="ECO:0000313" key="4">
    <source>
        <dbReference type="Proteomes" id="UP001152797"/>
    </source>
</evidence>
<protein>
    <submittedName>
        <fullName evidence="2">Uncharacterized protein</fullName>
    </submittedName>
</protein>
<keyword evidence="4" id="KW-1185">Reference proteome</keyword>
<dbReference type="AlphaFoldDB" id="A0A9P1BSE1"/>
<dbReference type="EMBL" id="CAMXCT020000424">
    <property type="protein sequence ID" value="CAL1131969.1"/>
    <property type="molecule type" value="Genomic_DNA"/>
</dbReference>
<accession>A0A9P1BSE1</accession>
<evidence type="ECO:0000313" key="3">
    <source>
        <dbReference type="EMBL" id="CAL1131969.1"/>
    </source>
</evidence>
<dbReference type="Proteomes" id="UP001152797">
    <property type="component" value="Unassembled WGS sequence"/>
</dbReference>